<accession>A0A316EG58</accession>
<proteinExistence type="predicted"/>
<keyword evidence="1" id="KW-1277">Toxin-antitoxin system</keyword>
<dbReference type="OrthoDB" id="5574284at2"/>
<dbReference type="InterPro" id="IPR007712">
    <property type="entry name" value="RelE/ParE_toxin"/>
</dbReference>
<name>A0A316EG58_9BACT</name>
<reference evidence="2 3" key="1">
    <citation type="submission" date="2018-05" db="EMBL/GenBank/DDBJ databases">
        <title>Genomic Encyclopedia of Archaeal and Bacterial Type Strains, Phase II (KMG-II): from individual species to whole genera.</title>
        <authorList>
            <person name="Goeker M."/>
        </authorList>
    </citation>
    <scope>NUCLEOTIDE SEQUENCE [LARGE SCALE GENOMIC DNA]</scope>
    <source>
        <strain evidence="2 3">DSM 22214</strain>
    </source>
</reference>
<dbReference type="RefSeq" id="WP_109741436.1">
    <property type="nucleotide sequence ID" value="NZ_QGGO01000003.1"/>
</dbReference>
<evidence type="ECO:0000256" key="1">
    <source>
        <dbReference type="ARBA" id="ARBA00022649"/>
    </source>
</evidence>
<organism evidence="2 3">
    <name type="scientific">Arcicella aurantiaca</name>
    <dbReference type="NCBI Taxonomy" id="591202"/>
    <lineage>
        <taxon>Bacteria</taxon>
        <taxon>Pseudomonadati</taxon>
        <taxon>Bacteroidota</taxon>
        <taxon>Cytophagia</taxon>
        <taxon>Cytophagales</taxon>
        <taxon>Flectobacillaceae</taxon>
        <taxon>Arcicella</taxon>
    </lineage>
</organism>
<protein>
    <submittedName>
        <fullName evidence="2">ParE-like toxin of type II ParDE toxin-antitoxin system</fullName>
    </submittedName>
</protein>
<dbReference type="EMBL" id="QGGO01000003">
    <property type="protein sequence ID" value="PWK28444.1"/>
    <property type="molecule type" value="Genomic_DNA"/>
</dbReference>
<dbReference type="Proteomes" id="UP000245489">
    <property type="component" value="Unassembled WGS sequence"/>
</dbReference>
<sequence>MEIGIEPEYKIEISTQFYDSLDEILRYLLEVSLKTHENFKRDIISCIDKLYVHPLTYPILRTVNTKRNYRHINFKKSYHLIYYIDNNTIFLCDIQHVKRNPKTLKSLDEI</sequence>
<comment type="caution">
    <text evidence="2">The sequence shown here is derived from an EMBL/GenBank/DDBJ whole genome shotgun (WGS) entry which is preliminary data.</text>
</comment>
<evidence type="ECO:0000313" key="2">
    <source>
        <dbReference type="EMBL" id="PWK28444.1"/>
    </source>
</evidence>
<keyword evidence="3" id="KW-1185">Reference proteome</keyword>
<dbReference type="Pfam" id="PF05016">
    <property type="entry name" value="ParE_toxin"/>
    <property type="match status" value="1"/>
</dbReference>
<dbReference type="AlphaFoldDB" id="A0A316EG58"/>
<gene>
    <name evidence="2" type="ORF">LV89_00648</name>
</gene>
<dbReference type="InterPro" id="IPR035093">
    <property type="entry name" value="RelE/ParE_toxin_dom_sf"/>
</dbReference>
<evidence type="ECO:0000313" key="3">
    <source>
        <dbReference type="Proteomes" id="UP000245489"/>
    </source>
</evidence>
<dbReference type="Gene3D" id="3.30.2310.20">
    <property type="entry name" value="RelE-like"/>
    <property type="match status" value="1"/>
</dbReference>